<organism evidence="1 2">
    <name type="scientific">Racocetra fulgida</name>
    <dbReference type="NCBI Taxonomy" id="60492"/>
    <lineage>
        <taxon>Eukaryota</taxon>
        <taxon>Fungi</taxon>
        <taxon>Fungi incertae sedis</taxon>
        <taxon>Mucoromycota</taxon>
        <taxon>Glomeromycotina</taxon>
        <taxon>Glomeromycetes</taxon>
        <taxon>Diversisporales</taxon>
        <taxon>Gigasporaceae</taxon>
        <taxon>Racocetra</taxon>
    </lineage>
</organism>
<keyword evidence="2" id="KW-1185">Reference proteome</keyword>
<gene>
    <name evidence="1" type="ORF">RFULGI_LOCUS10224</name>
</gene>
<accession>A0A9N9HML6</accession>
<dbReference type="EMBL" id="CAJVPZ010019808">
    <property type="protein sequence ID" value="CAG8696438.1"/>
    <property type="molecule type" value="Genomic_DNA"/>
</dbReference>
<proteinExistence type="predicted"/>
<sequence length="123" mass="14244">NPEIEFLDALRLFDSPEIAEIISLQEAKKEYLEVLRILKSILQFYQTNIISSGCELLDNHYKVEIKKEKGLEELAGYMTKHNSKLYVCDYCVSYQTHDSKIDAQHMKDCEGINTPVQKTVMLL</sequence>
<feature type="non-terminal residue" evidence="1">
    <location>
        <position position="1"/>
    </location>
</feature>
<reference evidence="1" key="1">
    <citation type="submission" date="2021-06" db="EMBL/GenBank/DDBJ databases">
        <authorList>
            <person name="Kallberg Y."/>
            <person name="Tangrot J."/>
            <person name="Rosling A."/>
        </authorList>
    </citation>
    <scope>NUCLEOTIDE SEQUENCE</scope>
    <source>
        <strain evidence="1">IN212</strain>
    </source>
</reference>
<feature type="non-terminal residue" evidence="1">
    <location>
        <position position="123"/>
    </location>
</feature>
<name>A0A9N9HML6_9GLOM</name>
<comment type="caution">
    <text evidence="1">The sequence shown here is derived from an EMBL/GenBank/DDBJ whole genome shotgun (WGS) entry which is preliminary data.</text>
</comment>
<dbReference type="OrthoDB" id="2419425at2759"/>
<dbReference type="AlphaFoldDB" id="A0A9N9HML6"/>
<evidence type="ECO:0000313" key="2">
    <source>
        <dbReference type="Proteomes" id="UP000789396"/>
    </source>
</evidence>
<protein>
    <submittedName>
        <fullName evidence="1">18479_t:CDS:1</fullName>
    </submittedName>
</protein>
<evidence type="ECO:0000313" key="1">
    <source>
        <dbReference type="EMBL" id="CAG8696438.1"/>
    </source>
</evidence>
<dbReference type="Proteomes" id="UP000789396">
    <property type="component" value="Unassembled WGS sequence"/>
</dbReference>